<feature type="region of interest" description="Disordered" evidence="3">
    <location>
        <begin position="145"/>
        <end position="169"/>
    </location>
</feature>
<evidence type="ECO:0000256" key="1">
    <source>
        <dbReference type="ARBA" id="ARBA00010126"/>
    </source>
</evidence>
<feature type="compositionally biased region" description="Basic and acidic residues" evidence="3">
    <location>
        <begin position="186"/>
        <end position="198"/>
    </location>
</feature>
<evidence type="ECO:0000256" key="2">
    <source>
        <dbReference type="ARBA" id="ARBA00023054"/>
    </source>
</evidence>
<feature type="compositionally biased region" description="Polar residues" evidence="3">
    <location>
        <begin position="297"/>
        <end position="309"/>
    </location>
</feature>
<feature type="domain" description="Nuclear speckle splicing regulatory protein 1 N-terminal" evidence="4">
    <location>
        <begin position="97"/>
        <end position="204"/>
    </location>
</feature>
<protein>
    <submittedName>
        <fullName evidence="5">Coiled-coil domain-containing protein 55-domain containing protein</fullName>
    </submittedName>
</protein>
<proteinExistence type="inferred from homology"/>
<evidence type="ECO:0000259" key="4">
    <source>
        <dbReference type="Pfam" id="PF09745"/>
    </source>
</evidence>
<organism evidence="5 6">
    <name type="scientific">Thamnocephalis sphaerospora</name>
    <dbReference type="NCBI Taxonomy" id="78915"/>
    <lineage>
        <taxon>Eukaryota</taxon>
        <taxon>Fungi</taxon>
        <taxon>Fungi incertae sedis</taxon>
        <taxon>Zoopagomycota</taxon>
        <taxon>Zoopagomycotina</taxon>
        <taxon>Zoopagomycetes</taxon>
        <taxon>Zoopagales</taxon>
        <taxon>Sigmoideomycetaceae</taxon>
        <taxon>Thamnocephalis</taxon>
    </lineage>
</organism>
<dbReference type="Pfam" id="PF09745">
    <property type="entry name" value="NSRP1_N"/>
    <property type="match status" value="1"/>
</dbReference>
<feature type="region of interest" description="Disordered" evidence="3">
    <location>
        <begin position="186"/>
        <end position="261"/>
    </location>
</feature>
<feature type="compositionally biased region" description="Basic and acidic residues" evidence="3">
    <location>
        <begin position="380"/>
        <end position="405"/>
    </location>
</feature>
<dbReference type="STRING" id="78915.A0A4P9XKR3"/>
<reference evidence="6" key="1">
    <citation type="journal article" date="2018" name="Nat. Microbiol.">
        <title>Leveraging single-cell genomics to expand the fungal tree of life.</title>
        <authorList>
            <person name="Ahrendt S.R."/>
            <person name="Quandt C.A."/>
            <person name="Ciobanu D."/>
            <person name="Clum A."/>
            <person name="Salamov A."/>
            <person name="Andreopoulos B."/>
            <person name="Cheng J.F."/>
            <person name="Woyke T."/>
            <person name="Pelin A."/>
            <person name="Henrissat B."/>
            <person name="Reynolds N.K."/>
            <person name="Benny G.L."/>
            <person name="Smith M.E."/>
            <person name="James T.Y."/>
            <person name="Grigoriev I.V."/>
        </authorList>
    </citation>
    <scope>NUCLEOTIDE SEQUENCE [LARGE SCALE GENOMIC DNA]</scope>
    <source>
        <strain evidence="6">RSA 1356</strain>
    </source>
</reference>
<feature type="compositionally biased region" description="Basic and acidic residues" evidence="3">
    <location>
        <begin position="74"/>
        <end position="84"/>
    </location>
</feature>
<feature type="compositionally biased region" description="Basic and acidic residues" evidence="3">
    <location>
        <begin position="310"/>
        <end position="358"/>
    </location>
</feature>
<name>A0A4P9XKR3_9FUNG</name>
<dbReference type="PANTHER" id="PTHR47845">
    <property type="entry name" value="NUCLEAR SPECKLE SPLICING REGULATORY PROTEIN 1 HOMOLOG"/>
    <property type="match status" value="1"/>
</dbReference>
<evidence type="ECO:0000256" key="3">
    <source>
        <dbReference type="SAM" id="MobiDB-lite"/>
    </source>
</evidence>
<keyword evidence="2" id="KW-0175">Coiled coil</keyword>
<comment type="similarity">
    <text evidence="1">Belongs to the NSRP1 family.</text>
</comment>
<dbReference type="InterPro" id="IPR018612">
    <property type="entry name" value="NSRP1_N"/>
</dbReference>
<dbReference type="OrthoDB" id="446635at2759"/>
<evidence type="ECO:0000313" key="5">
    <source>
        <dbReference type="EMBL" id="RKP06031.1"/>
    </source>
</evidence>
<dbReference type="PANTHER" id="PTHR47845:SF1">
    <property type="entry name" value="NUCLEAR SPECKLE SPLICING REGULATORY PROTEIN 1 HOMOLOG"/>
    <property type="match status" value="1"/>
</dbReference>
<evidence type="ECO:0000313" key="6">
    <source>
        <dbReference type="Proteomes" id="UP000271241"/>
    </source>
</evidence>
<feature type="region of interest" description="Disordered" evidence="3">
    <location>
        <begin position="1"/>
        <end position="102"/>
    </location>
</feature>
<dbReference type="AlphaFoldDB" id="A0A4P9XKR3"/>
<accession>A0A4P9XKR3</accession>
<gene>
    <name evidence="5" type="ORF">THASP1DRAFT_25571</name>
</gene>
<dbReference type="GO" id="GO:0000381">
    <property type="term" value="P:regulation of alternative mRNA splicing, via spliceosome"/>
    <property type="evidence" value="ECO:0007669"/>
    <property type="project" value="InterPro"/>
</dbReference>
<dbReference type="EMBL" id="KZ992970">
    <property type="protein sequence ID" value="RKP06031.1"/>
    <property type="molecule type" value="Genomic_DNA"/>
</dbReference>
<sequence>MSFKCGLNLTAGKKKASTTKGPTGARRNVFGGADDYDDNDDRYYDESGDTGSHRANAPASRGESAERNNANKAAQERVNRELREANAQPAASQGDPDLDPSIYAYDEVYDDMKAADRKRQAEIRGAGKERKPRYITNLMQMAEVRKKDRMRADERKVQREREAEGDAFADKEKFVTGAYKAQQEEMRRYEEELKKREQEEEQGANGSDITGFYRGLLETTSSSRSGALEVSLNASSARDKRSTATAAAESGEQPSSTLEDEVAAAVAAGLQVRLNDDNRVVDKRDLLAAGLNVGRRSGSNAVRQDTVNTRARDDQRKAAEQRREQDAEARARMRKAEERRRNQYEDMVRQRDEARQQEQEQEAAKLAAKLARRTTTDQVSDARARFLARQAEKRRQEAQESAEKD</sequence>
<keyword evidence="6" id="KW-1185">Reference proteome</keyword>
<dbReference type="Proteomes" id="UP000271241">
    <property type="component" value="Unassembled WGS sequence"/>
</dbReference>
<feature type="region of interest" description="Disordered" evidence="3">
    <location>
        <begin position="289"/>
        <end position="405"/>
    </location>
</feature>
<dbReference type="InterPro" id="IPR053246">
    <property type="entry name" value="NS_splicing_regulatory_protein"/>
</dbReference>